<protein>
    <submittedName>
        <fullName evidence="2">Putative transposable element encoded protein</fullName>
    </submittedName>
</protein>
<dbReference type="VEuPathDB" id="MicrosporidiaDB:THOM_0444"/>
<keyword evidence="1" id="KW-0472">Membrane</keyword>
<evidence type="ECO:0000256" key="1">
    <source>
        <dbReference type="SAM" id="Phobius"/>
    </source>
</evidence>
<reference evidence="2 3" key="1">
    <citation type="journal article" date="2012" name="PLoS Pathog.">
        <title>The genome of the obligate intracellular parasite Trachipleistophora hominis: new insights into microsporidian genome dynamics and reductive evolution.</title>
        <authorList>
            <person name="Heinz E."/>
            <person name="Williams T.A."/>
            <person name="Nakjang S."/>
            <person name="Noel C.J."/>
            <person name="Swan D.C."/>
            <person name="Goldberg A.V."/>
            <person name="Harris S.R."/>
            <person name="Weinmaier T."/>
            <person name="Markert S."/>
            <person name="Becher D."/>
            <person name="Bernhardt J."/>
            <person name="Dagan T."/>
            <person name="Hacker C."/>
            <person name="Lucocq J.M."/>
            <person name="Schweder T."/>
            <person name="Rattei T."/>
            <person name="Hall N."/>
            <person name="Hirt R.P."/>
            <person name="Embley T.M."/>
        </authorList>
    </citation>
    <scope>NUCLEOTIDE SEQUENCE [LARGE SCALE GENOMIC DNA]</scope>
</reference>
<feature type="transmembrane region" description="Helical" evidence="1">
    <location>
        <begin position="12"/>
        <end position="33"/>
    </location>
</feature>
<keyword evidence="3" id="KW-1185">Reference proteome</keyword>
<dbReference type="AlphaFoldDB" id="L7JZ07"/>
<dbReference type="EMBL" id="JH993836">
    <property type="protein sequence ID" value="ELQ76565.1"/>
    <property type="molecule type" value="Genomic_DNA"/>
</dbReference>
<feature type="non-terminal residue" evidence="2">
    <location>
        <position position="1"/>
    </location>
</feature>
<evidence type="ECO:0000313" key="3">
    <source>
        <dbReference type="Proteomes" id="UP000011185"/>
    </source>
</evidence>
<dbReference type="Proteomes" id="UP000011185">
    <property type="component" value="Unassembled WGS sequence"/>
</dbReference>
<accession>L7JZ07</accession>
<name>L7JZ07_TRAHO</name>
<dbReference type="HOGENOM" id="CLU_2405526_0_0_1"/>
<gene>
    <name evidence="2" type="ORF">THOM_0444</name>
</gene>
<proteinExistence type="predicted"/>
<sequence>VNEFDYFTLLSWKVVIVILAIYNGWVALIRICISTFVMSNKYGAIITVYEESTCFTRIRMKTAWYLILKCERRTEHKKSSLAGYKELPFDDYS</sequence>
<keyword evidence="1" id="KW-1133">Transmembrane helix</keyword>
<organism evidence="2 3">
    <name type="scientific">Trachipleistophora hominis</name>
    <name type="common">Microsporidian parasite</name>
    <dbReference type="NCBI Taxonomy" id="72359"/>
    <lineage>
        <taxon>Eukaryota</taxon>
        <taxon>Fungi</taxon>
        <taxon>Fungi incertae sedis</taxon>
        <taxon>Microsporidia</taxon>
        <taxon>Pleistophoridae</taxon>
        <taxon>Trachipleistophora</taxon>
    </lineage>
</organism>
<evidence type="ECO:0000313" key="2">
    <source>
        <dbReference type="EMBL" id="ELQ76565.1"/>
    </source>
</evidence>
<keyword evidence="1" id="KW-0812">Transmembrane</keyword>
<dbReference type="InParanoid" id="L7JZ07"/>